<dbReference type="EMBL" id="LAZR01054290">
    <property type="protein sequence ID" value="KKK78870.1"/>
    <property type="molecule type" value="Genomic_DNA"/>
</dbReference>
<accession>A0A0F8YYF8</accession>
<reference evidence="1" key="1">
    <citation type="journal article" date="2015" name="Nature">
        <title>Complex archaea that bridge the gap between prokaryotes and eukaryotes.</title>
        <authorList>
            <person name="Spang A."/>
            <person name="Saw J.H."/>
            <person name="Jorgensen S.L."/>
            <person name="Zaremba-Niedzwiedzka K."/>
            <person name="Martijn J."/>
            <person name="Lind A.E."/>
            <person name="van Eijk R."/>
            <person name="Schleper C."/>
            <person name="Guy L."/>
            <person name="Ettema T.J."/>
        </authorList>
    </citation>
    <scope>NUCLEOTIDE SEQUENCE</scope>
</reference>
<gene>
    <name evidence="1" type="ORF">LCGC14_2839240</name>
</gene>
<comment type="caution">
    <text evidence="1">The sequence shown here is derived from an EMBL/GenBank/DDBJ whole genome shotgun (WGS) entry which is preliminary data.</text>
</comment>
<dbReference type="AlphaFoldDB" id="A0A0F8YYF8"/>
<name>A0A0F8YYF8_9ZZZZ</name>
<protein>
    <submittedName>
        <fullName evidence="1">Uncharacterized protein</fullName>
    </submittedName>
</protein>
<organism evidence="1">
    <name type="scientific">marine sediment metagenome</name>
    <dbReference type="NCBI Taxonomy" id="412755"/>
    <lineage>
        <taxon>unclassified sequences</taxon>
        <taxon>metagenomes</taxon>
        <taxon>ecological metagenomes</taxon>
    </lineage>
</organism>
<dbReference type="GO" id="GO:0000287">
    <property type="term" value="F:magnesium ion binding"/>
    <property type="evidence" value="ECO:0007669"/>
    <property type="project" value="InterPro"/>
</dbReference>
<evidence type="ECO:0000313" key="1">
    <source>
        <dbReference type="EMBL" id="KKK78870.1"/>
    </source>
</evidence>
<proteinExistence type="predicted"/>
<dbReference type="SUPFAM" id="SSF103084">
    <property type="entry name" value="Holliday junction resolvase RusA"/>
    <property type="match status" value="1"/>
</dbReference>
<dbReference type="GO" id="GO:0006310">
    <property type="term" value="P:DNA recombination"/>
    <property type="evidence" value="ECO:0007669"/>
    <property type="project" value="InterPro"/>
</dbReference>
<dbReference type="InterPro" id="IPR036614">
    <property type="entry name" value="RusA-like_sf"/>
</dbReference>
<sequence>MVTHRKKLDYNAAAFLAIHQGRPWPAVGKRLCLNATLFVWAKMDRDNLVSRLKWPIDCLVRYGILRDDNEKWLDLQMPKQVVDRKNPRVEIELTPCKSKEGE</sequence>
<dbReference type="GO" id="GO:0006281">
    <property type="term" value="P:DNA repair"/>
    <property type="evidence" value="ECO:0007669"/>
    <property type="project" value="InterPro"/>
</dbReference>
<dbReference type="Gene3D" id="3.30.1330.70">
    <property type="entry name" value="Holliday junction resolvase RusA"/>
    <property type="match status" value="1"/>
</dbReference>